<evidence type="ECO:0000256" key="2">
    <source>
        <dbReference type="SAM" id="MobiDB-lite"/>
    </source>
</evidence>
<dbReference type="SUPFAM" id="SSF53474">
    <property type="entry name" value="alpha/beta-Hydrolases"/>
    <property type="match status" value="1"/>
</dbReference>
<organism evidence="4 5">
    <name type="scientific">Chaetomium fimeti</name>
    <dbReference type="NCBI Taxonomy" id="1854472"/>
    <lineage>
        <taxon>Eukaryota</taxon>
        <taxon>Fungi</taxon>
        <taxon>Dikarya</taxon>
        <taxon>Ascomycota</taxon>
        <taxon>Pezizomycotina</taxon>
        <taxon>Sordariomycetes</taxon>
        <taxon>Sordariomycetidae</taxon>
        <taxon>Sordariales</taxon>
        <taxon>Chaetomiaceae</taxon>
        <taxon>Chaetomium</taxon>
    </lineage>
</organism>
<dbReference type="Proteomes" id="UP001278766">
    <property type="component" value="Unassembled WGS sequence"/>
</dbReference>
<evidence type="ECO:0000256" key="1">
    <source>
        <dbReference type="ARBA" id="ARBA00022801"/>
    </source>
</evidence>
<dbReference type="PANTHER" id="PTHR34853:SF5">
    <property type="entry name" value="LIP-DOMAIN-CONTAINING PROTEIN-RELATED"/>
    <property type="match status" value="1"/>
</dbReference>
<evidence type="ECO:0000256" key="3">
    <source>
        <dbReference type="SAM" id="SignalP"/>
    </source>
</evidence>
<feature type="region of interest" description="Disordered" evidence="2">
    <location>
        <begin position="117"/>
        <end position="145"/>
    </location>
</feature>
<sequence length="468" mass="51852">MYFLALLLLLWSTAFPLSTANPHNKTLLQLLHEADAEADPPTFSTPLPPSLDPWYRPPFTYDWRRTEPGQVLKVRRAPLLNYTVPNALRAYQLLYRSTDSNYDPAWDVTTVIIPQRHARCPDPSSNSTTSTTSSSSTPPHPHPNRKPLTPWCAHALLSYQLPYDTCNVDASPSYGLYLGDPYGEIADALSLGWFVAVPDYEGPRASYAAGVQAGHATLDGVRAVLQVAGHFGLRLEVAKVALWGYSGGALATEWAAELSVQYAPKMRIAGFALGGLTPNVTSVTEYLNGTGGAGLIPQGLMGISSQHWDARRWIVSRLKPALREVFLSVKKMTAAQAILAFQYQDIYSYFVGGYDDLHTRVMQNMYDVDGYMGYHGVPRMPVFIYNAISDELSDIKDVDALVDRFCGVGANILYHRNTVGTHTQELVNGRPRAFAWLRSVLDGSYDELYSTLGCTIYNVTYNIAPWVR</sequence>
<dbReference type="Gene3D" id="1.10.260.130">
    <property type="match status" value="1"/>
</dbReference>
<proteinExistence type="predicted"/>
<dbReference type="InterPro" id="IPR005152">
    <property type="entry name" value="Lipase_secreted"/>
</dbReference>
<dbReference type="GO" id="GO:0016042">
    <property type="term" value="P:lipid catabolic process"/>
    <property type="evidence" value="ECO:0007669"/>
    <property type="project" value="InterPro"/>
</dbReference>
<feature type="compositionally biased region" description="Low complexity" evidence="2">
    <location>
        <begin position="123"/>
        <end position="137"/>
    </location>
</feature>
<reference evidence="4" key="2">
    <citation type="submission" date="2023-06" db="EMBL/GenBank/DDBJ databases">
        <authorList>
            <consortium name="Lawrence Berkeley National Laboratory"/>
            <person name="Haridas S."/>
            <person name="Hensen N."/>
            <person name="Bonometti L."/>
            <person name="Westerberg I."/>
            <person name="Brannstrom I.O."/>
            <person name="Guillou S."/>
            <person name="Cros-Aarteil S."/>
            <person name="Calhoun S."/>
            <person name="Kuo A."/>
            <person name="Mondo S."/>
            <person name="Pangilinan J."/>
            <person name="Riley R."/>
            <person name="Labutti K."/>
            <person name="Andreopoulos B."/>
            <person name="Lipzen A."/>
            <person name="Chen C."/>
            <person name="Yanf M."/>
            <person name="Daum C."/>
            <person name="Ng V."/>
            <person name="Clum A."/>
            <person name="Steindorff A."/>
            <person name="Ohm R."/>
            <person name="Martin F."/>
            <person name="Silar P."/>
            <person name="Natvig D."/>
            <person name="Lalanne C."/>
            <person name="Gautier V."/>
            <person name="Ament-Velasquez S.L."/>
            <person name="Kruys A."/>
            <person name="Hutchinson M.I."/>
            <person name="Powell A.J."/>
            <person name="Barry K."/>
            <person name="Miller A.N."/>
            <person name="Grigoriev I.V."/>
            <person name="Debuchy R."/>
            <person name="Gladieux P."/>
            <person name="Thoren M.H."/>
            <person name="Johannesson H."/>
        </authorList>
    </citation>
    <scope>NUCLEOTIDE SEQUENCE</scope>
    <source>
        <strain evidence="4">CBS 168.71</strain>
    </source>
</reference>
<protein>
    <submittedName>
        <fullName evidence="4">Secretory lipase-domain-containing protein</fullName>
    </submittedName>
</protein>
<gene>
    <name evidence="4" type="ORF">B0H64DRAFT_324511</name>
</gene>
<feature type="signal peptide" evidence="3">
    <location>
        <begin position="1"/>
        <end position="20"/>
    </location>
</feature>
<dbReference type="Gene3D" id="3.40.50.1820">
    <property type="entry name" value="alpha/beta hydrolase"/>
    <property type="match status" value="1"/>
</dbReference>
<keyword evidence="5" id="KW-1185">Reference proteome</keyword>
<dbReference type="RefSeq" id="XP_062658025.1">
    <property type="nucleotide sequence ID" value="XM_062800656.1"/>
</dbReference>
<comment type="caution">
    <text evidence="4">The sequence shown here is derived from an EMBL/GenBank/DDBJ whole genome shotgun (WGS) entry which is preliminary data.</text>
</comment>
<dbReference type="EMBL" id="JAUEPN010000005">
    <property type="protein sequence ID" value="KAK3294511.1"/>
    <property type="molecule type" value="Genomic_DNA"/>
</dbReference>
<keyword evidence="3" id="KW-0732">Signal</keyword>
<keyword evidence="1" id="KW-0378">Hydrolase</keyword>
<accession>A0AAE0LQU8</accession>
<dbReference type="PANTHER" id="PTHR34853">
    <property type="match status" value="1"/>
</dbReference>
<dbReference type="GeneID" id="87837604"/>
<dbReference type="PIRSF" id="PIRSF029171">
    <property type="entry name" value="Esterase_LipA"/>
    <property type="match status" value="1"/>
</dbReference>
<evidence type="ECO:0000313" key="5">
    <source>
        <dbReference type="Proteomes" id="UP001278766"/>
    </source>
</evidence>
<dbReference type="AlphaFoldDB" id="A0AAE0LQU8"/>
<dbReference type="Pfam" id="PF03583">
    <property type="entry name" value="LIP"/>
    <property type="match status" value="1"/>
</dbReference>
<dbReference type="InterPro" id="IPR029058">
    <property type="entry name" value="AB_hydrolase_fold"/>
</dbReference>
<name>A0AAE0LQU8_9PEZI</name>
<reference evidence="4" key="1">
    <citation type="journal article" date="2023" name="Mol. Phylogenet. Evol.">
        <title>Genome-scale phylogeny and comparative genomics of the fungal order Sordariales.</title>
        <authorList>
            <person name="Hensen N."/>
            <person name="Bonometti L."/>
            <person name="Westerberg I."/>
            <person name="Brannstrom I.O."/>
            <person name="Guillou S."/>
            <person name="Cros-Aarteil S."/>
            <person name="Calhoun S."/>
            <person name="Haridas S."/>
            <person name="Kuo A."/>
            <person name="Mondo S."/>
            <person name="Pangilinan J."/>
            <person name="Riley R."/>
            <person name="LaButti K."/>
            <person name="Andreopoulos B."/>
            <person name="Lipzen A."/>
            <person name="Chen C."/>
            <person name="Yan M."/>
            <person name="Daum C."/>
            <person name="Ng V."/>
            <person name="Clum A."/>
            <person name="Steindorff A."/>
            <person name="Ohm R.A."/>
            <person name="Martin F."/>
            <person name="Silar P."/>
            <person name="Natvig D.O."/>
            <person name="Lalanne C."/>
            <person name="Gautier V."/>
            <person name="Ament-Velasquez S.L."/>
            <person name="Kruys A."/>
            <person name="Hutchinson M.I."/>
            <person name="Powell A.J."/>
            <person name="Barry K."/>
            <person name="Miller A.N."/>
            <person name="Grigoriev I.V."/>
            <person name="Debuchy R."/>
            <person name="Gladieux P."/>
            <person name="Hiltunen Thoren M."/>
            <person name="Johannesson H."/>
        </authorList>
    </citation>
    <scope>NUCLEOTIDE SEQUENCE</scope>
    <source>
        <strain evidence="4">CBS 168.71</strain>
    </source>
</reference>
<evidence type="ECO:0000313" key="4">
    <source>
        <dbReference type="EMBL" id="KAK3294511.1"/>
    </source>
</evidence>
<dbReference type="GO" id="GO:0004806">
    <property type="term" value="F:triacylglycerol lipase activity"/>
    <property type="evidence" value="ECO:0007669"/>
    <property type="project" value="InterPro"/>
</dbReference>
<feature type="chain" id="PRO_5042008626" evidence="3">
    <location>
        <begin position="21"/>
        <end position="468"/>
    </location>
</feature>